<keyword evidence="2 6" id="KW-0227">DNA damage</keyword>
<organism evidence="8 9">
    <name type="scientific">Pannonibacter indicus</name>
    <dbReference type="NCBI Taxonomy" id="466044"/>
    <lineage>
        <taxon>Bacteria</taxon>
        <taxon>Pseudomonadati</taxon>
        <taxon>Pseudomonadota</taxon>
        <taxon>Alphaproteobacteria</taxon>
        <taxon>Hyphomicrobiales</taxon>
        <taxon>Stappiaceae</taxon>
        <taxon>Pannonibacter</taxon>
    </lineage>
</organism>
<dbReference type="SUPFAM" id="SSF47781">
    <property type="entry name" value="RuvA domain 2-like"/>
    <property type="match status" value="1"/>
</dbReference>
<dbReference type="SUPFAM" id="SSF46929">
    <property type="entry name" value="DNA helicase RuvA subunit, C-terminal domain"/>
    <property type="match status" value="1"/>
</dbReference>
<keyword evidence="1 6" id="KW-0963">Cytoplasm</keyword>
<evidence type="ECO:0000256" key="1">
    <source>
        <dbReference type="ARBA" id="ARBA00022490"/>
    </source>
</evidence>
<dbReference type="Pfam" id="PF07499">
    <property type="entry name" value="RuvA_C"/>
    <property type="match status" value="1"/>
</dbReference>
<dbReference type="Gene3D" id="1.10.8.10">
    <property type="entry name" value="DNA helicase RuvA subunit, C-terminal domain"/>
    <property type="match status" value="1"/>
</dbReference>
<keyword evidence="8" id="KW-0347">Helicase</keyword>
<name>A0A0K6I6F7_9HYPH</name>
<dbReference type="Proteomes" id="UP000183900">
    <property type="component" value="Unassembled WGS sequence"/>
</dbReference>
<keyword evidence="5 6" id="KW-0234">DNA repair</keyword>
<keyword evidence="8" id="KW-0547">Nucleotide-binding</keyword>
<dbReference type="AlphaFoldDB" id="A0A0K6I6F7"/>
<comment type="domain">
    <text evidence="6">Has three domains with a flexible linker between the domains II and III and assumes an 'L' shape. Domain III is highly mobile and contacts RuvB.</text>
</comment>
<sequence length="209" mass="21768">MGCSMIGKLKGTVDSYGDDHLILDVHGVGYQVFCPSRVLQGLPRAGEAAVLFIETIVREDMIRLYGFSSEAEREWFRLLMTVQGVGAKVALAVLSVLKASEVATAIALGDKAALARAPGVGKRVAERLVIELKDKAPGYSSLDADTLAVAQTVSGNAAARPVAEAVSALTNLGYAQAQASAAVARAVKSAGEDAATETLIRLGLKELAQ</sequence>
<comment type="caution">
    <text evidence="6">Lacks conserved residue(s) required for the propagation of feature annotation.</text>
</comment>
<dbReference type="Pfam" id="PF01330">
    <property type="entry name" value="RuvA_N"/>
    <property type="match status" value="1"/>
</dbReference>
<keyword evidence="9" id="KW-1185">Reference proteome</keyword>
<evidence type="ECO:0000256" key="2">
    <source>
        <dbReference type="ARBA" id="ARBA00022763"/>
    </source>
</evidence>
<dbReference type="SMART" id="SM00278">
    <property type="entry name" value="HhH1"/>
    <property type="match status" value="2"/>
</dbReference>
<feature type="region of interest" description="Domain I" evidence="6">
    <location>
        <begin position="5"/>
        <end position="68"/>
    </location>
</feature>
<proteinExistence type="inferred from homology"/>
<feature type="domain" description="Helix-hairpin-helix DNA-binding motif class 1" evidence="7">
    <location>
        <begin position="77"/>
        <end position="96"/>
    </location>
</feature>
<dbReference type="SUPFAM" id="SSF50249">
    <property type="entry name" value="Nucleic acid-binding proteins"/>
    <property type="match status" value="1"/>
</dbReference>
<dbReference type="HAMAP" id="MF_00031">
    <property type="entry name" value="DNA_HJ_migration_RuvA"/>
    <property type="match status" value="1"/>
</dbReference>
<dbReference type="GO" id="GO:0009378">
    <property type="term" value="F:four-way junction helicase activity"/>
    <property type="evidence" value="ECO:0007669"/>
    <property type="project" value="InterPro"/>
</dbReference>
<dbReference type="GO" id="GO:0006310">
    <property type="term" value="P:DNA recombination"/>
    <property type="evidence" value="ECO:0007669"/>
    <property type="project" value="UniProtKB-UniRule"/>
</dbReference>
<comment type="similarity">
    <text evidence="6">Belongs to the RuvA family.</text>
</comment>
<dbReference type="GO" id="GO:0006281">
    <property type="term" value="P:DNA repair"/>
    <property type="evidence" value="ECO:0007669"/>
    <property type="project" value="UniProtKB-UniRule"/>
</dbReference>
<keyword evidence="8" id="KW-0067">ATP-binding</keyword>
<dbReference type="GO" id="GO:0005737">
    <property type="term" value="C:cytoplasm"/>
    <property type="evidence" value="ECO:0007669"/>
    <property type="project" value="UniProtKB-SubCell"/>
</dbReference>
<evidence type="ECO:0000256" key="3">
    <source>
        <dbReference type="ARBA" id="ARBA00023125"/>
    </source>
</evidence>
<keyword evidence="8" id="KW-0378">Hydrolase</keyword>
<dbReference type="InterPro" id="IPR036267">
    <property type="entry name" value="RuvA_C_sf"/>
</dbReference>
<gene>
    <name evidence="6" type="primary">ruvA</name>
    <name evidence="8" type="ORF">Ga0061067_11074</name>
</gene>
<keyword evidence="4 6" id="KW-0233">DNA recombination</keyword>
<evidence type="ECO:0000256" key="6">
    <source>
        <dbReference type="HAMAP-Rule" id="MF_00031"/>
    </source>
</evidence>
<dbReference type="GO" id="GO:0000400">
    <property type="term" value="F:four-way junction DNA binding"/>
    <property type="evidence" value="ECO:0007669"/>
    <property type="project" value="UniProtKB-UniRule"/>
</dbReference>
<feature type="region of interest" description="Domain III" evidence="6">
    <location>
        <begin position="157"/>
        <end position="209"/>
    </location>
</feature>
<keyword evidence="3 6" id="KW-0238">DNA-binding</keyword>
<reference evidence="9" key="1">
    <citation type="submission" date="2015-08" db="EMBL/GenBank/DDBJ databases">
        <authorList>
            <person name="Varghese N."/>
        </authorList>
    </citation>
    <scope>NUCLEOTIDE SEQUENCE [LARGE SCALE GENOMIC DNA]</scope>
    <source>
        <strain evidence="9">DSM 23407</strain>
    </source>
</reference>
<protein>
    <recommendedName>
        <fullName evidence="6">Holliday junction branch migration complex subunit RuvA</fullName>
    </recommendedName>
</protein>
<comment type="subunit">
    <text evidence="6">Homotetramer. Forms an RuvA(8)-RuvB(12)-Holliday junction (HJ) complex. HJ DNA is sandwiched between 2 RuvA tetramers; dsDNA enters through RuvA and exits via RuvB. An RuvB hexamer assembles on each DNA strand where it exits the tetramer. Each RuvB hexamer is contacted by two RuvA subunits (via domain III) on 2 adjacent RuvB subunits; this complex drives branch migration. In the full resolvosome a probable DNA-RuvA(4)-RuvB(12)-RuvC(2) complex forms which resolves the HJ.</text>
</comment>
<dbReference type="EMBL" id="CYHE01000010">
    <property type="protein sequence ID" value="CUA98628.1"/>
    <property type="molecule type" value="Genomic_DNA"/>
</dbReference>
<evidence type="ECO:0000259" key="7">
    <source>
        <dbReference type="SMART" id="SM00278"/>
    </source>
</evidence>
<evidence type="ECO:0000313" key="8">
    <source>
        <dbReference type="EMBL" id="CUA98628.1"/>
    </source>
</evidence>
<dbReference type="InterPro" id="IPR012340">
    <property type="entry name" value="NA-bd_OB-fold"/>
</dbReference>
<comment type="function">
    <text evidence="6">The RuvA-RuvB-RuvC complex processes Holliday junction (HJ) DNA during genetic recombination and DNA repair, while the RuvA-RuvB complex plays an important role in the rescue of blocked DNA replication forks via replication fork reversal (RFR). RuvA specifically binds to HJ cruciform DNA, conferring on it an open structure. The RuvB hexamer acts as an ATP-dependent pump, pulling dsDNA into and through the RuvAB complex. HJ branch migration allows RuvC to scan DNA until it finds its consensus sequence, where it cleaves and resolves the cruciform DNA.</text>
</comment>
<dbReference type="InterPro" id="IPR000085">
    <property type="entry name" value="RuvA"/>
</dbReference>
<dbReference type="InterPro" id="IPR010994">
    <property type="entry name" value="RuvA_2-like"/>
</dbReference>
<dbReference type="InterPro" id="IPR011114">
    <property type="entry name" value="RuvA_C"/>
</dbReference>
<dbReference type="Gene3D" id="2.40.50.140">
    <property type="entry name" value="Nucleic acid-binding proteins"/>
    <property type="match status" value="1"/>
</dbReference>
<evidence type="ECO:0000256" key="5">
    <source>
        <dbReference type="ARBA" id="ARBA00023204"/>
    </source>
</evidence>
<feature type="domain" description="Helix-hairpin-helix DNA-binding motif class 1" evidence="7">
    <location>
        <begin position="112"/>
        <end position="131"/>
    </location>
</feature>
<dbReference type="InterPro" id="IPR003583">
    <property type="entry name" value="Hlx-hairpin-Hlx_DNA-bd_motif"/>
</dbReference>
<dbReference type="Gene3D" id="1.10.150.20">
    <property type="entry name" value="5' to 3' exonuclease, C-terminal subdomain"/>
    <property type="match status" value="1"/>
</dbReference>
<dbReference type="NCBIfam" id="TIGR00084">
    <property type="entry name" value="ruvA"/>
    <property type="match status" value="1"/>
</dbReference>
<dbReference type="GO" id="GO:0048476">
    <property type="term" value="C:Holliday junction resolvase complex"/>
    <property type="evidence" value="ECO:0007669"/>
    <property type="project" value="UniProtKB-UniRule"/>
</dbReference>
<accession>A0A0K6I6F7</accession>
<dbReference type="GO" id="GO:0005524">
    <property type="term" value="F:ATP binding"/>
    <property type="evidence" value="ECO:0007669"/>
    <property type="project" value="InterPro"/>
</dbReference>
<dbReference type="InterPro" id="IPR013849">
    <property type="entry name" value="DNA_helicase_Holl-junc_RuvA_I"/>
</dbReference>
<dbReference type="GO" id="GO:0009379">
    <property type="term" value="C:Holliday junction helicase complex"/>
    <property type="evidence" value="ECO:0007669"/>
    <property type="project" value="InterPro"/>
</dbReference>
<evidence type="ECO:0000313" key="9">
    <source>
        <dbReference type="Proteomes" id="UP000183900"/>
    </source>
</evidence>
<evidence type="ECO:0000256" key="4">
    <source>
        <dbReference type="ARBA" id="ARBA00023172"/>
    </source>
</evidence>
<comment type="subcellular location">
    <subcellularLocation>
        <location evidence="6">Cytoplasm</location>
    </subcellularLocation>
</comment>
<dbReference type="Pfam" id="PF14520">
    <property type="entry name" value="HHH_5"/>
    <property type="match status" value="1"/>
</dbReference>